<proteinExistence type="predicted"/>
<dbReference type="PANTHER" id="PTHR12169">
    <property type="entry name" value="ATPASE N2B"/>
    <property type="match status" value="1"/>
</dbReference>
<keyword evidence="4" id="KW-1185">Reference proteome</keyword>
<name>A0ABS6ASW0_9NOCA</name>
<evidence type="ECO:0000313" key="3">
    <source>
        <dbReference type="EMBL" id="MBU3060675.1"/>
    </source>
</evidence>
<keyword evidence="2" id="KW-0067">ATP-binding</keyword>
<evidence type="ECO:0000256" key="1">
    <source>
        <dbReference type="ARBA" id="ARBA00022741"/>
    </source>
</evidence>
<dbReference type="Gene3D" id="3.40.50.300">
    <property type="entry name" value="P-loop containing nucleotide triphosphate hydrolases"/>
    <property type="match status" value="1"/>
</dbReference>
<gene>
    <name evidence="3" type="primary">zapE</name>
    <name evidence="3" type="ORF">KO481_03955</name>
</gene>
<keyword evidence="1" id="KW-0547">Nucleotide-binding</keyword>
<sequence>MNESPILDADQMAARARLRAVGERVGARWHRPRGLYLYGRPGRGKTMLMDAFFADVAGHRKRRYHFHGFFAGLHSAVGEYRSIDDAIAAMLGDAELICFDEFHVHDIGDAMLIGRLLEAAFARSITLVLTSNYPPEGLLPNPLMHKRFEPVIEKIRRRLDVVAVDGPRDYRALGARTGRFAQGQYIIGPAIEIPAASRIPIAHRSVAADIGEPDCLAADFAELCGTPLSAADYLELTGAYRRWTVGNVPELHRVPMDWATRFVNLVDVLYDADLPLTIRAAAPLSALARGVSDVPDLARTTSRLAELREVTGSVC</sequence>
<dbReference type="GO" id="GO:0051301">
    <property type="term" value="P:cell division"/>
    <property type="evidence" value="ECO:0007669"/>
    <property type="project" value="UniProtKB-KW"/>
</dbReference>
<dbReference type="SUPFAM" id="SSF52540">
    <property type="entry name" value="P-loop containing nucleoside triphosphate hydrolases"/>
    <property type="match status" value="1"/>
</dbReference>
<accession>A0ABS6ASW0</accession>
<dbReference type="PANTHER" id="PTHR12169:SF6">
    <property type="entry name" value="AFG1-LIKE ATPASE"/>
    <property type="match status" value="1"/>
</dbReference>
<dbReference type="Proteomes" id="UP000733379">
    <property type="component" value="Unassembled WGS sequence"/>
</dbReference>
<keyword evidence="3" id="KW-0132">Cell division</keyword>
<evidence type="ECO:0000256" key="2">
    <source>
        <dbReference type="ARBA" id="ARBA00022840"/>
    </source>
</evidence>
<dbReference type="RefSeq" id="WP_215915497.1">
    <property type="nucleotide sequence ID" value="NZ_JAHKNI010000001.1"/>
</dbReference>
<dbReference type="InterPro" id="IPR005654">
    <property type="entry name" value="ATPase_AFG1-like"/>
</dbReference>
<dbReference type="NCBIfam" id="NF040713">
    <property type="entry name" value="ZapE"/>
    <property type="match status" value="1"/>
</dbReference>
<keyword evidence="3" id="KW-0131">Cell cycle</keyword>
<dbReference type="InterPro" id="IPR027417">
    <property type="entry name" value="P-loop_NTPase"/>
</dbReference>
<protein>
    <submittedName>
        <fullName evidence="3">Cell division protein ZapE</fullName>
    </submittedName>
</protein>
<dbReference type="Pfam" id="PF03969">
    <property type="entry name" value="AFG1_ATPase"/>
    <property type="match status" value="1"/>
</dbReference>
<evidence type="ECO:0000313" key="4">
    <source>
        <dbReference type="Proteomes" id="UP000733379"/>
    </source>
</evidence>
<comment type="caution">
    <text evidence="3">The sequence shown here is derived from an EMBL/GenBank/DDBJ whole genome shotgun (WGS) entry which is preliminary data.</text>
</comment>
<dbReference type="EMBL" id="JAHKNI010000001">
    <property type="protein sequence ID" value="MBU3060675.1"/>
    <property type="molecule type" value="Genomic_DNA"/>
</dbReference>
<organism evidence="3 4">
    <name type="scientific">Nocardia albiluteola</name>
    <dbReference type="NCBI Taxonomy" id="2842303"/>
    <lineage>
        <taxon>Bacteria</taxon>
        <taxon>Bacillati</taxon>
        <taxon>Actinomycetota</taxon>
        <taxon>Actinomycetes</taxon>
        <taxon>Mycobacteriales</taxon>
        <taxon>Nocardiaceae</taxon>
        <taxon>Nocardia</taxon>
    </lineage>
</organism>
<reference evidence="3 4" key="1">
    <citation type="submission" date="2021-06" db="EMBL/GenBank/DDBJ databases">
        <title>Actinomycetes sequencing.</title>
        <authorList>
            <person name="Shan Q."/>
        </authorList>
    </citation>
    <scope>NUCLEOTIDE SEQUENCE [LARGE SCALE GENOMIC DNA]</scope>
    <source>
        <strain evidence="3 4">NEAU-G5</strain>
    </source>
</reference>